<name>A0A7X0RZK6_9BACL</name>
<evidence type="ECO:0000259" key="9">
    <source>
        <dbReference type="PROSITE" id="PS50111"/>
    </source>
</evidence>
<keyword evidence="8" id="KW-1133">Transmembrane helix</keyword>
<keyword evidence="4 6" id="KW-0807">Transducer</keyword>
<dbReference type="PANTHER" id="PTHR32089">
    <property type="entry name" value="METHYL-ACCEPTING CHEMOTAXIS PROTEIN MCPB"/>
    <property type="match status" value="1"/>
</dbReference>
<dbReference type="SMART" id="SM00283">
    <property type="entry name" value="MA"/>
    <property type="match status" value="1"/>
</dbReference>
<dbReference type="InterPro" id="IPR004089">
    <property type="entry name" value="MCPsignal_dom"/>
</dbReference>
<keyword evidence="7" id="KW-0175">Coiled coil</keyword>
<dbReference type="Pfam" id="PF00015">
    <property type="entry name" value="MCPsignal"/>
    <property type="match status" value="1"/>
</dbReference>
<evidence type="ECO:0000259" key="10">
    <source>
        <dbReference type="PROSITE" id="PS50885"/>
    </source>
</evidence>
<dbReference type="Proteomes" id="UP000547209">
    <property type="component" value="Unassembled WGS sequence"/>
</dbReference>
<dbReference type="Pfam" id="PF00672">
    <property type="entry name" value="HAMP"/>
    <property type="match status" value="1"/>
</dbReference>
<keyword evidence="12" id="KW-1185">Reference proteome</keyword>
<accession>A0A7X0RZK6</accession>
<proteinExistence type="inferred from homology"/>
<evidence type="ECO:0000256" key="6">
    <source>
        <dbReference type="PROSITE-ProRule" id="PRU00284"/>
    </source>
</evidence>
<protein>
    <submittedName>
        <fullName evidence="11">HAMP domain-containing protein</fullName>
    </submittedName>
</protein>
<dbReference type="AlphaFoldDB" id="A0A7X0RZK6"/>
<evidence type="ECO:0000313" key="11">
    <source>
        <dbReference type="EMBL" id="MBB6675195.1"/>
    </source>
</evidence>
<gene>
    <name evidence="11" type="ORF">H7C19_31505</name>
</gene>
<evidence type="ECO:0000256" key="4">
    <source>
        <dbReference type="ARBA" id="ARBA00023224"/>
    </source>
</evidence>
<evidence type="ECO:0000256" key="8">
    <source>
        <dbReference type="SAM" id="Phobius"/>
    </source>
</evidence>
<dbReference type="SUPFAM" id="SSF58104">
    <property type="entry name" value="Methyl-accepting chemotaxis protein (MCP) signaling domain"/>
    <property type="match status" value="1"/>
</dbReference>
<feature type="transmembrane region" description="Helical" evidence="8">
    <location>
        <begin position="188"/>
        <end position="210"/>
    </location>
</feature>
<dbReference type="SMART" id="SM00304">
    <property type="entry name" value="HAMP"/>
    <property type="match status" value="1"/>
</dbReference>
<evidence type="ECO:0000256" key="3">
    <source>
        <dbReference type="ARBA" id="ARBA00023136"/>
    </source>
</evidence>
<dbReference type="InterPro" id="IPR004090">
    <property type="entry name" value="Chemotax_Me-accpt_rcpt"/>
</dbReference>
<dbReference type="EMBL" id="JACJVP010000066">
    <property type="protein sequence ID" value="MBB6675195.1"/>
    <property type="molecule type" value="Genomic_DNA"/>
</dbReference>
<feature type="transmembrane region" description="Helical" evidence="8">
    <location>
        <begin position="12"/>
        <end position="33"/>
    </location>
</feature>
<evidence type="ECO:0000256" key="5">
    <source>
        <dbReference type="ARBA" id="ARBA00029447"/>
    </source>
</evidence>
<dbReference type="PANTHER" id="PTHR32089:SF112">
    <property type="entry name" value="LYSOZYME-LIKE PROTEIN-RELATED"/>
    <property type="match status" value="1"/>
</dbReference>
<dbReference type="PRINTS" id="PR00260">
    <property type="entry name" value="CHEMTRNSDUCR"/>
</dbReference>
<reference evidence="11 12" key="1">
    <citation type="submission" date="2020-08" db="EMBL/GenBank/DDBJ databases">
        <title>Cohnella phylogeny.</title>
        <authorList>
            <person name="Dunlap C."/>
        </authorList>
    </citation>
    <scope>NUCLEOTIDE SEQUENCE [LARGE SCALE GENOMIC DNA]</scope>
    <source>
        <strain evidence="11 12">DSM 28246</strain>
    </source>
</reference>
<comment type="subcellular location">
    <subcellularLocation>
        <location evidence="1">Cell membrane</location>
    </subcellularLocation>
</comment>
<dbReference type="GO" id="GO:0007165">
    <property type="term" value="P:signal transduction"/>
    <property type="evidence" value="ECO:0007669"/>
    <property type="project" value="UniProtKB-KW"/>
</dbReference>
<evidence type="ECO:0000313" key="12">
    <source>
        <dbReference type="Proteomes" id="UP000547209"/>
    </source>
</evidence>
<keyword evidence="2" id="KW-1003">Cell membrane</keyword>
<dbReference type="PROSITE" id="PS50111">
    <property type="entry name" value="CHEMOTAXIS_TRANSDUC_2"/>
    <property type="match status" value="1"/>
</dbReference>
<dbReference type="GO" id="GO:0004888">
    <property type="term" value="F:transmembrane signaling receptor activity"/>
    <property type="evidence" value="ECO:0007669"/>
    <property type="project" value="InterPro"/>
</dbReference>
<keyword evidence="8" id="KW-0812">Transmembrane</keyword>
<dbReference type="GO" id="GO:0005886">
    <property type="term" value="C:plasma membrane"/>
    <property type="evidence" value="ECO:0007669"/>
    <property type="project" value="UniProtKB-SubCell"/>
</dbReference>
<dbReference type="PROSITE" id="PS50885">
    <property type="entry name" value="HAMP"/>
    <property type="match status" value="1"/>
</dbReference>
<comment type="caution">
    <text evidence="11">The sequence shown here is derived from an EMBL/GenBank/DDBJ whole genome shotgun (WGS) entry which is preliminary data.</text>
</comment>
<dbReference type="CDD" id="cd06225">
    <property type="entry name" value="HAMP"/>
    <property type="match status" value="1"/>
</dbReference>
<feature type="coiled-coil region" evidence="7">
    <location>
        <begin position="260"/>
        <end position="323"/>
    </location>
</feature>
<dbReference type="CDD" id="cd11386">
    <property type="entry name" value="MCP_signal"/>
    <property type="match status" value="1"/>
</dbReference>
<organism evidence="11 12">
    <name type="scientific">Cohnella nanjingensis</name>
    <dbReference type="NCBI Taxonomy" id="1387779"/>
    <lineage>
        <taxon>Bacteria</taxon>
        <taxon>Bacillati</taxon>
        <taxon>Bacillota</taxon>
        <taxon>Bacilli</taxon>
        <taxon>Bacillales</taxon>
        <taxon>Paenibacillaceae</taxon>
        <taxon>Cohnella</taxon>
    </lineage>
</organism>
<evidence type="ECO:0000256" key="1">
    <source>
        <dbReference type="ARBA" id="ARBA00004236"/>
    </source>
</evidence>
<feature type="domain" description="HAMP" evidence="10">
    <location>
        <begin position="212"/>
        <end position="265"/>
    </location>
</feature>
<dbReference type="RefSeq" id="WP_185673052.1">
    <property type="nucleotide sequence ID" value="NZ_JACJVP010000066.1"/>
</dbReference>
<sequence>MLRQLKIKTKLFIGFACVIVLFCIAIAFTVYFISGIRQTSSEQAVRVARETQALDLKQQVGSLNGHQADVIINQNTDAVEQFKEEGAAFQKLVDTMADAADTAEKREWASSLRAAADGYIANFDNVLHVFSLRNTLTSLELTRQYKEASDQSAAYKTAINDALGKMEQAYRQEYASANALLDAKIQSAVWISIGASLAAVAVAMALAILIGNLVGRPLIGLADAARRIAGGDLTGTVAAVRTRDEIGMLSGSFADMVGNLKALLREVDRSAERVAASSQELTSGAEQSAQGSQQVAAAIGQVAVGAETQLQASEETARAMEEMAAGVQRIAESSSLIAGVSTDTASRAKEGNASAQRVIRQMEEIEASVARQMASVAKLESYSERIGQIIGAIMNIAKQTNLLALNASIEAARAGEHGKGFAVVAGEVRKLAEQAGESAGQIGELVSSIQEEIGHTANAMKSGGAEVRLGMTRASESGETFRAILASIDQVVEQIQEMSAIAQQMSASSEEVTASVMDLSGIARETAASTQSVAASTQQQRSIMQGVATSSAQLSQLAQSLQGAIGKFRT</sequence>
<keyword evidence="3 8" id="KW-0472">Membrane</keyword>
<evidence type="ECO:0000256" key="7">
    <source>
        <dbReference type="SAM" id="Coils"/>
    </source>
</evidence>
<dbReference type="InterPro" id="IPR003660">
    <property type="entry name" value="HAMP_dom"/>
</dbReference>
<evidence type="ECO:0000256" key="2">
    <source>
        <dbReference type="ARBA" id="ARBA00022475"/>
    </source>
</evidence>
<feature type="domain" description="Methyl-accepting transducer" evidence="9">
    <location>
        <begin position="284"/>
        <end position="520"/>
    </location>
</feature>
<comment type="similarity">
    <text evidence="5">Belongs to the methyl-accepting chemotaxis (MCP) protein family.</text>
</comment>
<dbReference type="Gene3D" id="1.10.287.950">
    <property type="entry name" value="Methyl-accepting chemotaxis protein"/>
    <property type="match status" value="1"/>
</dbReference>
<dbReference type="GO" id="GO:0006935">
    <property type="term" value="P:chemotaxis"/>
    <property type="evidence" value="ECO:0007669"/>
    <property type="project" value="InterPro"/>
</dbReference>